<evidence type="ECO:0000313" key="9">
    <source>
        <dbReference type="EMBL" id="TSA81178.1"/>
    </source>
</evidence>
<keyword evidence="3" id="KW-0813">Transport</keyword>
<dbReference type="GO" id="GO:0005886">
    <property type="term" value="C:plasma membrane"/>
    <property type="evidence" value="ECO:0007669"/>
    <property type="project" value="UniProtKB-SubCell"/>
</dbReference>
<keyword evidence="7 8" id="KW-0472">Membrane</keyword>
<protein>
    <recommendedName>
        <fullName evidence="8">Probable membrane transporter protein</fullName>
    </recommendedName>
</protein>
<evidence type="ECO:0000256" key="6">
    <source>
        <dbReference type="ARBA" id="ARBA00022989"/>
    </source>
</evidence>
<dbReference type="InterPro" id="IPR002781">
    <property type="entry name" value="TM_pro_TauE-like"/>
</dbReference>
<evidence type="ECO:0000256" key="2">
    <source>
        <dbReference type="ARBA" id="ARBA00009142"/>
    </source>
</evidence>
<evidence type="ECO:0000256" key="4">
    <source>
        <dbReference type="ARBA" id="ARBA00022475"/>
    </source>
</evidence>
<evidence type="ECO:0000256" key="8">
    <source>
        <dbReference type="RuleBase" id="RU363041"/>
    </source>
</evidence>
<dbReference type="RefSeq" id="WP_120948486.1">
    <property type="nucleotide sequence ID" value="NZ_QXQP01000013.1"/>
</dbReference>
<feature type="transmembrane region" description="Helical" evidence="8">
    <location>
        <begin position="188"/>
        <end position="210"/>
    </location>
</feature>
<dbReference type="Proteomes" id="UP000319322">
    <property type="component" value="Unassembled WGS sequence"/>
</dbReference>
<feature type="transmembrane region" description="Helical" evidence="8">
    <location>
        <begin position="6"/>
        <end position="31"/>
    </location>
</feature>
<evidence type="ECO:0000256" key="7">
    <source>
        <dbReference type="ARBA" id="ARBA00023136"/>
    </source>
</evidence>
<dbReference type="Pfam" id="PF01925">
    <property type="entry name" value="TauE"/>
    <property type="match status" value="1"/>
</dbReference>
<keyword evidence="10" id="KW-1185">Reference proteome</keyword>
<feature type="transmembrane region" description="Helical" evidence="8">
    <location>
        <begin position="135"/>
        <end position="153"/>
    </location>
</feature>
<dbReference type="EMBL" id="VKGC01000021">
    <property type="protein sequence ID" value="TSA81178.1"/>
    <property type="molecule type" value="Genomic_DNA"/>
</dbReference>
<keyword evidence="4 8" id="KW-1003">Cell membrane</keyword>
<evidence type="ECO:0000256" key="1">
    <source>
        <dbReference type="ARBA" id="ARBA00004651"/>
    </source>
</evidence>
<keyword evidence="5 8" id="KW-0812">Transmembrane</keyword>
<gene>
    <name evidence="9" type="ORF">FNE76_06750</name>
</gene>
<dbReference type="OrthoDB" id="554695at2"/>
<evidence type="ECO:0000313" key="10">
    <source>
        <dbReference type="Proteomes" id="UP000319322"/>
    </source>
</evidence>
<dbReference type="AlphaFoldDB" id="A0A553ULW2"/>
<evidence type="ECO:0000256" key="3">
    <source>
        <dbReference type="ARBA" id="ARBA00022448"/>
    </source>
</evidence>
<sequence length="254" mass="27673">MDFGFFDYAIFFVAAFCAGLIDSIAGGGGLISVPTLMAMGVPVHMVLATNKLQSSFGSFSAAFNFWRKGLVSLQEIWLGIVFVFVGACLGTYVILLLQANLLRLLIPIFLSVIFLYTLFSPKIGEQESQPKLKPAIFYGVFGFILGFYDGFFGPGTGSFWTFLMLALLGLPMKKSVARTKVLNFTSNIVSLGVFILGSPILWSVGLLMGLGQMLGAFVGSHLVMVKEVKFIRTIFLGVVGVTILKLLWDYAVKI</sequence>
<feature type="transmembrane region" description="Helical" evidence="8">
    <location>
        <begin position="230"/>
        <end position="248"/>
    </location>
</feature>
<dbReference type="PANTHER" id="PTHR30269:SF25">
    <property type="entry name" value="MEMBRANE TRANSPORTER PROTEIN-RELATED"/>
    <property type="match status" value="1"/>
</dbReference>
<feature type="transmembrane region" description="Helical" evidence="8">
    <location>
        <begin position="101"/>
        <end position="119"/>
    </location>
</feature>
<dbReference type="PANTHER" id="PTHR30269">
    <property type="entry name" value="TRANSMEMBRANE PROTEIN YFCA"/>
    <property type="match status" value="1"/>
</dbReference>
<feature type="transmembrane region" description="Helical" evidence="8">
    <location>
        <begin position="76"/>
        <end position="95"/>
    </location>
</feature>
<comment type="subcellular location">
    <subcellularLocation>
        <location evidence="1 8">Cell membrane</location>
        <topology evidence="1 8">Multi-pass membrane protein</topology>
    </subcellularLocation>
</comment>
<reference evidence="10" key="1">
    <citation type="submission" date="2019-07" db="EMBL/GenBank/DDBJ databases">
        <title>Helicobacter labacensis sp. nov., Helicobacter mehlei sp. nov. and Helicobacter vulpis sp. nov., isolated from gastric mucosa of red fox (Vulpis vulpis).</title>
        <authorList>
            <person name="Papic B."/>
        </authorList>
    </citation>
    <scope>NUCLEOTIDE SEQUENCE [LARGE SCALE GENOMIC DNA]</scope>
    <source>
        <strain evidence="10">L8b</strain>
    </source>
</reference>
<dbReference type="InterPro" id="IPR052017">
    <property type="entry name" value="TSUP"/>
</dbReference>
<comment type="similarity">
    <text evidence="2 8">Belongs to the 4-toluene sulfonate uptake permease (TSUP) (TC 2.A.102) family.</text>
</comment>
<organism evidence="9 10">
    <name type="scientific">Helicobacter mehlei</name>
    <dbReference type="NCBI Taxonomy" id="2316080"/>
    <lineage>
        <taxon>Bacteria</taxon>
        <taxon>Pseudomonadati</taxon>
        <taxon>Campylobacterota</taxon>
        <taxon>Epsilonproteobacteria</taxon>
        <taxon>Campylobacterales</taxon>
        <taxon>Helicobacteraceae</taxon>
        <taxon>Helicobacter</taxon>
    </lineage>
</organism>
<proteinExistence type="inferred from homology"/>
<comment type="caution">
    <text evidence="9">The sequence shown here is derived from an EMBL/GenBank/DDBJ whole genome shotgun (WGS) entry which is preliminary data.</text>
</comment>
<name>A0A553ULW2_9HELI</name>
<keyword evidence="6 8" id="KW-1133">Transmembrane helix</keyword>
<accession>A0A553ULW2</accession>
<evidence type="ECO:0000256" key="5">
    <source>
        <dbReference type="ARBA" id="ARBA00022692"/>
    </source>
</evidence>
<reference evidence="9 10" key="2">
    <citation type="submission" date="2019-07" db="EMBL/GenBank/DDBJ databases">
        <title>Helicobacter labacensis sp. nov., Helicobacter mehlei sp. nov. and Helicobacter vulpis sp. nov., isolated from gastric mucosa of red fox (Vulpis vulpis).</title>
        <authorList>
            <person name="Kusar D."/>
            <person name="Gruntar I."/>
            <person name="Pate M."/>
            <person name="Zajc U."/>
            <person name="Ocepek M."/>
        </authorList>
    </citation>
    <scope>NUCLEOTIDE SEQUENCE [LARGE SCALE GENOMIC DNA]</scope>
    <source>
        <strain evidence="9 10">L8b</strain>
    </source>
</reference>